<comment type="subcellular location">
    <subcellularLocation>
        <location evidence="5">Cytoplasm</location>
    </subcellularLocation>
</comment>
<dbReference type="InterPro" id="IPR005814">
    <property type="entry name" value="Aminotrans_3"/>
</dbReference>
<feature type="binding site" evidence="5">
    <location>
        <position position="132"/>
    </location>
    <ligand>
        <name>N(2)-acetyl-L-ornithine</name>
        <dbReference type="ChEBI" id="CHEBI:57805"/>
    </ligand>
</feature>
<dbReference type="SUPFAM" id="SSF53383">
    <property type="entry name" value="PLP-dependent transferases"/>
    <property type="match status" value="1"/>
</dbReference>
<dbReference type="Pfam" id="PF00202">
    <property type="entry name" value="Aminotran_3"/>
    <property type="match status" value="1"/>
</dbReference>
<dbReference type="InterPro" id="IPR004636">
    <property type="entry name" value="AcOrn/SuccOrn_fam"/>
</dbReference>
<dbReference type="InterPro" id="IPR015422">
    <property type="entry name" value="PyrdxlP-dep_Trfase_small"/>
</dbReference>
<dbReference type="Gene3D" id="3.90.1150.10">
    <property type="entry name" value="Aspartate Aminotransferase, domain 1"/>
    <property type="match status" value="1"/>
</dbReference>
<dbReference type="PANTHER" id="PTHR11986">
    <property type="entry name" value="AMINOTRANSFERASE CLASS III"/>
    <property type="match status" value="1"/>
</dbReference>
<protein>
    <recommendedName>
        <fullName evidence="5">Acetylornithine aminotransferase</fullName>
        <shortName evidence="5">ACOAT</shortName>
        <ecNumber evidence="5">2.6.1.11</ecNumber>
    </recommendedName>
</protein>
<dbReference type="InterPro" id="IPR050103">
    <property type="entry name" value="Class-III_PLP-dep_AT"/>
</dbReference>
<dbReference type="PANTHER" id="PTHR11986:SF79">
    <property type="entry name" value="ACETYLORNITHINE AMINOTRANSFERASE, MITOCHONDRIAL"/>
    <property type="match status" value="1"/>
</dbReference>
<feature type="modified residue" description="N6-(pyridoxal phosphate)lysine" evidence="5">
    <location>
        <position position="242"/>
    </location>
</feature>
<dbReference type="Proteomes" id="UP000602284">
    <property type="component" value="Unassembled WGS sequence"/>
</dbReference>
<keyword evidence="5" id="KW-0055">Arginine biosynthesis</keyword>
<feature type="binding site" evidence="5">
    <location>
        <position position="271"/>
    </location>
    <ligand>
        <name>pyridoxal 5'-phosphate</name>
        <dbReference type="ChEBI" id="CHEBI:597326"/>
    </ligand>
</feature>
<dbReference type="GO" id="GO:0008483">
    <property type="term" value="F:transaminase activity"/>
    <property type="evidence" value="ECO:0007669"/>
    <property type="project" value="UniProtKB-KW"/>
</dbReference>
<evidence type="ECO:0000256" key="1">
    <source>
        <dbReference type="ARBA" id="ARBA00022576"/>
    </source>
</evidence>
<keyword evidence="2 5" id="KW-0028">Amino-acid biosynthesis</keyword>
<evidence type="ECO:0000256" key="3">
    <source>
        <dbReference type="ARBA" id="ARBA00022679"/>
    </source>
</evidence>
<comment type="pathway">
    <text evidence="5">Amino-acid biosynthesis; L-arginine biosynthesis; N(2)-acetyl-L-ornithine from L-glutamate: step 4/4.</text>
</comment>
<feature type="binding site" evidence="5">
    <location>
        <position position="129"/>
    </location>
    <ligand>
        <name>pyridoxal 5'-phosphate</name>
        <dbReference type="ChEBI" id="CHEBI:597326"/>
    </ligand>
</feature>
<keyword evidence="1 5" id="KW-0032">Aminotransferase</keyword>
<proteinExistence type="inferred from homology"/>
<dbReference type="NCBIfam" id="TIGR00707">
    <property type="entry name" value="argD"/>
    <property type="match status" value="1"/>
</dbReference>
<dbReference type="EMBL" id="JAEQNB010000009">
    <property type="protein sequence ID" value="MBL0389171.1"/>
    <property type="molecule type" value="Genomic_DNA"/>
</dbReference>
<dbReference type="CDD" id="cd00610">
    <property type="entry name" value="OAT_like"/>
    <property type="match status" value="1"/>
</dbReference>
<dbReference type="RefSeq" id="WP_201638174.1">
    <property type="nucleotide sequence ID" value="NZ_JAEQNB010000009.1"/>
</dbReference>
<name>A0ABS1JFW4_9BACL</name>
<comment type="subunit">
    <text evidence="5">Homodimer.</text>
</comment>
<dbReference type="PROSITE" id="PS00600">
    <property type="entry name" value="AA_TRANSFER_CLASS_3"/>
    <property type="match status" value="1"/>
</dbReference>
<evidence type="ECO:0000256" key="5">
    <source>
        <dbReference type="HAMAP-Rule" id="MF_01107"/>
    </source>
</evidence>
<keyword evidence="5" id="KW-0963">Cytoplasm</keyword>
<comment type="miscellaneous">
    <text evidence="5">May also have succinyldiaminopimelate aminotransferase activity, thus carrying out the corresponding step in lysine biosynthesis.</text>
</comment>
<feature type="binding site" evidence="5">
    <location>
        <begin position="213"/>
        <end position="216"/>
    </location>
    <ligand>
        <name>pyridoxal 5'-phosphate</name>
        <dbReference type="ChEBI" id="CHEBI:597326"/>
    </ligand>
</feature>
<feature type="binding site" evidence="5">
    <location>
        <begin position="96"/>
        <end position="97"/>
    </location>
    <ligand>
        <name>pyridoxal 5'-phosphate</name>
        <dbReference type="ChEBI" id="CHEBI:597326"/>
    </ligand>
</feature>
<gene>
    <name evidence="5" type="primary">argD</name>
    <name evidence="6" type="ORF">JJB07_21495</name>
</gene>
<evidence type="ECO:0000313" key="6">
    <source>
        <dbReference type="EMBL" id="MBL0389171.1"/>
    </source>
</evidence>
<dbReference type="InterPro" id="IPR015421">
    <property type="entry name" value="PyrdxlP-dep_Trfase_major"/>
</dbReference>
<dbReference type="HAMAP" id="MF_01107">
    <property type="entry name" value="ArgD_aminotrans_3"/>
    <property type="match status" value="1"/>
</dbReference>
<feature type="binding site" evidence="5">
    <location>
        <position position="270"/>
    </location>
    <ligand>
        <name>N(2)-acetyl-L-ornithine</name>
        <dbReference type="ChEBI" id="CHEBI:57805"/>
    </ligand>
</feature>
<dbReference type="EC" id="2.6.1.11" evidence="5"/>
<comment type="similarity">
    <text evidence="5">Belongs to the class-III pyridoxal-phosphate-dependent aminotransferase family. ArgD subfamily.</text>
</comment>
<sequence length="393" mass="42238">MTQHLMSNYGRYPIAFERGAGTRLYDEAGNEYIDFTSGIAVTNLGHCHPNVTRAIQEQAATLVHTSNLFQIRKQEEVAAKLAKLSGLDQAFFCNSGAEANEAAIKLARKHSKEKYGEHKYEILTLEDAFHGRTLATVSATPRLKFQEGFAPLVPGFRYVSKDLAEIEASIGAHTCAILLEAVQGEGGVLPLSPEFLQGIRALCDQHGLLLILDEVQTGIGRTGTMFAYQQAGIQPDILTLAKALGNGIPVGATLAKADVASAFQPGTHGSTFGGTPLVMAAVLATLDTIESENLLDHATEMGVELGLRLQGLIEQYDCLLELRGLGLLRGVTLDRPVAPLVAKCQELGLLVLNAGEKTLRLLPPLNVSSQDIHLAMKILEHAVQEITETITNA</sequence>
<evidence type="ECO:0000256" key="4">
    <source>
        <dbReference type="ARBA" id="ARBA00022898"/>
    </source>
</evidence>
<comment type="caution">
    <text evidence="6">The sequence shown here is derived from an EMBL/GenBank/DDBJ whole genome shotgun (WGS) entry which is preliminary data.</text>
</comment>
<reference evidence="6 7" key="1">
    <citation type="submission" date="2021-01" db="EMBL/GenBank/DDBJ databases">
        <title>Tumebacillus sp. strain ITR2 16S ribosomal RNA gene Genome sequencing and assembly.</title>
        <authorList>
            <person name="Kang M."/>
        </authorList>
    </citation>
    <scope>NUCLEOTIDE SEQUENCE [LARGE SCALE GENOMIC DNA]</scope>
    <source>
        <strain evidence="6 7">ITR2</strain>
    </source>
</reference>
<dbReference type="NCBIfam" id="NF002325">
    <property type="entry name" value="PRK01278.1"/>
    <property type="match status" value="1"/>
</dbReference>
<keyword evidence="7" id="KW-1185">Reference proteome</keyword>
<accession>A0ABS1JFW4</accession>
<organism evidence="6 7">
    <name type="scientific">Tumebacillus amylolyticus</name>
    <dbReference type="NCBI Taxonomy" id="2801339"/>
    <lineage>
        <taxon>Bacteria</taxon>
        <taxon>Bacillati</taxon>
        <taxon>Bacillota</taxon>
        <taxon>Bacilli</taxon>
        <taxon>Bacillales</taxon>
        <taxon>Alicyclobacillaceae</taxon>
        <taxon>Tumebacillus</taxon>
    </lineage>
</organism>
<evidence type="ECO:0000256" key="2">
    <source>
        <dbReference type="ARBA" id="ARBA00022605"/>
    </source>
</evidence>
<evidence type="ECO:0000313" key="7">
    <source>
        <dbReference type="Proteomes" id="UP000602284"/>
    </source>
</evidence>
<comment type="catalytic activity">
    <reaction evidence="5">
        <text>N(2)-acetyl-L-ornithine + 2-oxoglutarate = N-acetyl-L-glutamate 5-semialdehyde + L-glutamate</text>
        <dbReference type="Rhea" id="RHEA:18049"/>
        <dbReference type="ChEBI" id="CHEBI:16810"/>
        <dbReference type="ChEBI" id="CHEBI:29123"/>
        <dbReference type="ChEBI" id="CHEBI:29985"/>
        <dbReference type="ChEBI" id="CHEBI:57805"/>
        <dbReference type="EC" id="2.6.1.11"/>
    </reaction>
</comment>
<dbReference type="InterPro" id="IPR049704">
    <property type="entry name" value="Aminotrans_3_PPA_site"/>
</dbReference>
<keyword evidence="4 5" id="KW-0663">Pyridoxal phosphate</keyword>
<dbReference type="InterPro" id="IPR015424">
    <property type="entry name" value="PyrdxlP-dep_Trfase"/>
</dbReference>
<keyword evidence="3 5" id="KW-0808">Transferase</keyword>
<dbReference type="Gene3D" id="3.40.640.10">
    <property type="entry name" value="Type I PLP-dependent aspartate aminotransferase-like (Major domain)"/>
    <property type="match status" value="1"/>
</dbReference>
<comment type="cofactor">
    <cofactor evidence="5">
        <name>pyridoxal 5'-phosphate</name>
        <dbReference type="ChEBI" id="CHEBI:597326"/>
    </cofactor>
    <text evidence="5">Binds 1 pyridoxal phosphate per subunit.</text>
</comment>
<dbReference type="PIRSF" id="PIRSF000521">
    <property type="entry name" value="Transaminase_4ab_Lys_Orn"/>
    <property type="match status" value="1"/>
</dbReference>